<dbReference type="PANTHER" id="PTHR11999">
    <property type="entry name" value="GROUP II PYRIDOXAL-5-PHOSPHATE DECARBOXYLASE"/>
    <property type="match status" value="1"/>
</dbReference>
<evidence type="ECO:0000256" key="3">
    <source>
        <dbReference type="ARBA" id="ARBA00023239"/>
    </source>
</evidence>
<dbReference type="PRINTS" id="PR00800">
    <property type="entry name" value="YHDCRBOXLASE"/>
</dbReference>
<dbReference type="Pfam" id="PF00282">
    <property type="entry name" value="Pyridoxal_deC"/>
    <property type="match status" value="1"/>
</dbReference>
<dbReference type="OrthoDB" id="639767at2759"/>
<accession>A0A8K0GE94</accession>
<dbReference type="SUPFAM" id="SSF53383">
    <property type="entry name" value="PLP-dependent transferases"/>
    <property type="match status" value="1"/>
</dbReference>
<proteinExistence type="inferred from homology"/>
<comment type="cofactor">
    <cofactor evidence="1 4">
        <name>pyridoxal 5'-phosphate</name>
        <dbReference type="ChEBI" id="CHEBI:597326"/>
    </cofactor>
</comment>
<evidence type="ECO:0000313" key="5">
    <source>
        <dbReference type="EMBL" id="KAF2895063.1"/>
    </source>
</evidence>
<evidence type="ECO:0008006" key="7">
    <source>
        <dbReference type="Google" id="ProtNLM"/>
    </source>
</evidence>
<evidence type="ECO:0000256" key="1">
    <source>
        <dbReference type="ARBA" id="ARBA00001933"/>
    </source>
</evidence>
<keyword evidence="6" id="KW-1185">Reference proteome</keyword>
<evidence type="ECO:0000313" key="6">
    <source>
        <dbReference type="Proteomes" id="UP000801492"/>
    </source>
</evidence>
<dbReference type="InterPro" id="IPR015421">
    <property type="entry name" value="PyrdxlP-dep_Trfase_major"/>
</dbReference>
<organism evidence="5 6">
    <name type="scientific">Ignelater luminosus</name>
    <name type="common">Cucubano</name>
    <name type="synonym">Pyrophorus luminosus</name>
    <dbReference type="NCBI Taxonomy" id="2038154"/>
    <lineage>
        <taxon>Eukaryota</taxon>
        <taxon>Metazoa</taxon>
        <taxon>Ecdysozoa</taxon>
        <taxon>Arthropoda</taxon>
        <taxon>Hexapoda</taxon>
        <taxon>Insecta</taxon>
        <taxon>Pterygota</taxon>
        <taxon>Neoptera</taxon>
        <taxon>Endopterygota</taxon>
        <taxon>Coleoptera</taxon>
        <taxon>Polyphaga</taxon>
        <taxon>Elateriformia</taxon>
        <taxon>Elateroidea</taxon>
        <taxon>Elateridae</taxon>
        <taxon>Agrypninae</taxon>
        <taxon>Pyrophorini</taxon>
        <taxon>Ignelater</taxon>
    </lineage>
</organism>
<gene>
    <name evidence="5" type="ORF">ILUMI_11111</name>
</gene>
<dbReference type="PANTHER" id="PTHR11999:SF60">
    <property type="entry name" value="3,4-DIHYDROXYPHENYLACETALDEHYDE SYNTHASE"/>
    <property type="match status" value="1"/>
</dbReference>
<dbReference type="Proteomes" id="UP000801492">
    <property type="component" value="Unassembled WGS sequence"/>
</dbReference>
<protein>
    <recommendedName>
        <fullName evidence="7">DOPA decarboxylase</fullName>
    </recommendedName>
</protein>
<dbReference type="GO" id="GO:0019752">
    <property type="term" value="P:carboxylic acid metabolic process"/>
    <property type="evidence" value="ECO:0007669"/>
    <property type="project" value="InterPro"/>
</dbReference>
<dbReference type="InterPro" id="IPR002129">
    <property type="entry name" value="PyrdxlP-dep_de-COase"/>
</dbReference>
<dbReference type="Gene3D" id="1.20.1340.10">
    <property type="entry name" value="dopa decarboxylase, N-terminal domain"/>
    <property type="match status" value="1"/>
</dbReference>
<comment type="similarity">
    <text evidence="4">Belongs to the group II decarboxylase family.</text>
</comment>
<dbReference type="GO" id="GO:0030170">
    <property type="term" value="F:pyridoxal phosphate binding"/>
    <property type="evidence" value="ECO:0007669"/>
    <property type="project" value="InterPro"/>
</dbReference>
<evidence type="ECO:0000256" key="4">
    <source>
        <dbReference type="RuleBase" id="RU000382"/>
    </source>
</evidence>
<sequence>MDSQQFREFGKAMVDFIADYLDNIRERKVLPSVTPGYLHTMIPKSAPQSGEEWKDIMQDIERIIMPGITHWHSPNFHAYCPTANSYPGIVGEMLSAGIGCVGFSWVSSPACTELEVAMMNWLGKLLGLPEEFLNCSKGPGGGVIQVRFNINTTKNK</sequence>
<dbReference type="GO" id="GO:0006584">
    <property type="term" value="P:catecholamine metabolic process"/>
    <property type="evidence" value="ECO:0007669"/>
    <property type="project" value="TreeGrafter"/>
</dbReference>
<reference evidence="5" key="1">
    <citation type="submission" date="2019-08" db="EMBL/GenBank/DDBJ databases">
        <title>The genome of the North American firefly Photinus pyralis.</title>
        <authorList>
            <consortium name="Photinus pyralis genome working group"/>
            <person name="Fallon T.R."/>
            <person name="Sander Lower S.E."/>
            <person name="Weng J.-K."/>
        </authorList>
    </citation>
    <scope>NUCLEOTIDE SEQUENCE</scope>
    <source>
        <strain evidence="5">TRF0915ILg1</strain>
        <tissue evidence="5">Whole body</tissue>
    </source>
</reference>
<dbReference type="AlphaFoldDB" id="A0A8K0GE94"/>
<dbReference type="Gene3D" id="3.40.640.10">
    <property type="entry name" value="Type I PLP-dependent aspartate aminotransferase-like (Major domain)"/>
    <property type="match status" value="1"/>
</dbReference>
<dbReference type="GO" id="GO:0004058">
    <property type="term" value="F:aromatic-L-amino-acid decarboxylase activity"/>
    <property type="evidence" value="ECO:0007669"/>
    <property type="project" value="TreeGrafter"/>
</dbReference>
<evidence type="ECO:0000256" key="2">
    <source>
        <dbReference type="ARBA" id="ARBA00022898"/>
    </source>
</evidence>
<dbReference type="GO" id="GO:0005737">
    <property type="term" value="C:cytoplasm"/>
    <property type="evidence" value="ECO:0007669"/>
    <property type="project" value="TreeGrafter"/>
</dbReference>
<dbReference type="GO" id="GO:0006520">
    <property type="term" value="P:amino acid metabolic process"/>
    <property type="evidence" value="ECO:0007669"/>
    <property type="project" value="InterPro"/>
</dbReference>
<keyword evidence="3 4" id="KW-0456">Lyase</keyword>
<dbReference type="FunFam" id="1.20.1340.10:FF:000001">
    <property type="entry name" value="Histidine decarboxylase"/>
    <property type="match status" value="1"/>
</dbReference>
<dbReference type="EMBL" id="VTPC01006278">
    <property type="protein sequence ID" value="KAF2895063.1"/>
    <property type="molecule type" value="Genomic_DNA"/>
</dbReference>
<dbReference type="InterPro" id="IPR015424">
    <property type="entry name" value="PyrdxlP-dep_Trfase"/>
</dbReference>
<name>A0A8K0GE94_IGNLU</name>
<comment type="caution">
    <text evidence="5">The sequence shown here is derived from an EMBL/GenBank/DDBJ whole genome shotgun (WGS) entry which is preliminary data.</text>
</comment>
<keyword evidence="2 4" id="KW-0663">Pyridoxal phosphate</keyword>
<dbReference type="InterPro" id="IPR010977">
    <property type="entry name" value="Aromatic_deC"/>
</dbReference>